<reference evidence="2" key="1">
    <citation type="submission" date="2016-06" db="EMBL/GenBank/DDBJ databases">
        <title>Parallel loss of symbiosis genes in relatives of nitrogen-fixing non-legume Parasponia.</title>
        <authorList>
            <person name="Van Velzen R."/>
            <person name="Holmer R."/>
            <person name="Bu F."/>
            <person name="Rutten L."/>
            <person name="Van Zeijl A."/>
            <person name="Liu W."/>
            <person name="Santuari L."/>
            <person name="Cao Q."/>
            <person name="Sharma T."/>
            <person name="Shen D."/>
            <person name="Roswanjaya Y."/>
            <person name="Wardhani T."/>
            <person name="Kalhor M.S."/>
            <person name="Jansen J."/>
            <person name="Van den Hoogen J."/>
            <person name="Gungor B."/>
            <person name="Hartog M."/>
            <person name="Hontelez J."/>
            <person name="Verver J."/>
            <person name="Yang W.-C."/>
            <person name="Schijlen E."/>
            <person name="Repin R."/>
            <person name="Schilthuizen M."/>
            <person name="Schranz E."/>
            <person name="Heidstra R."/>
            <person name="Miyata K."/>
            <person name="Fedorova E."/>
            <person name="Kohlen W."/>
            <person name="Bisseling T."/>
            <person name="Smit S."/>
            <person name="Geurts R."/>
        </authorList>
    </citation>
    <scope>NUCLEOTIDE SEQUENCE [LARGE SCALE GENOMIC DNA]</scope>
    <source>
        <strain evidence="2">cv. RG33-2</strain>
    </source>
</reference>
<gene>
    <name evidence="1" type="ORF">TorRG33x02_133340</name>
</gene>
<evidence type="ECO:0000313" key="1">
    <source>
        <dbReference type="EMBL" id="PON90928.1"/>
    </source>
</evidence>
<proteinExistence type="predicted"/>
<accession>A0A2P5EZH6</accession>
<protein>
    <submittedName>
        <fullName evidence="1">Uncharacterized protein</fullName>
    </submittedName>
</protein>
<comment type="caution">
    <text evidence="1">The sequence shown here is derived from an EMBL/GenBank/DDBJ whole genome shotgun (WGS) entry which is preliminary data.</text>
</comment>
<sequence>MLAYRIVVLGSPNFIFYFLTQTISSSFSFTLNSAFHCFAEKHPRPPLSLKILILTSGQIVLLSSKLERKTLSADISWTVQAAQAPTLPPLH</sequence>
<dbReference type="AlphaFoldDB" id="A0A2P5EZH6"/>
<dbReference type="EMBL" id="JXTC01000079">
    <property type="protein sequence ID" value="PON90928.1"/>
    <property type="molecule type" value="Genomic_DNA"/>
</dbReference>
<organism evidence="1 2">
    <name type="scientific">Trema orientale</name>
    <name type="common">Charcoal tree</name>
    <name type="synonym">Celtis orientalis</name>
    <dbReference type="NCBI Taxonomy" id="63057"/>
    <lineage>
        <taxon>Eukaryota</taxon>
        <taxon>Viridiplantae</taxon>
        <taxon>Streptophyta</taxon>
        <taxon>Embryophyta</taxon>
        <taxon>Tracheophyta</taxon>
        <taxon>Spermatophyta</taxon>
        <taxon>Magnoliopsida</taxon>
        <taxon>eudicotyledons</taxon>
        <taxon>Gunneridae</taxon>
        <taxon>Pentapetalae</taxon>
        <taxon>rosids</taxon>
        <taxon>fabids</taxon>
        <taxon>Rosales</taxon>
        <taxon>Cannabaceae</taxon>
        <taxon>Trema</taxon>
    </lineage>
</organism>
<name>A0A2P5EZH6_TREOI</name>
<dbReference type="Proteomes" id="UP000237000">
    <property type="component" value="Unassembled WGS sequence"/>
</dbReference>
<evidence type="ECO:0000313" key="2">
    <source>
        <dbReference type="Proteomes" id="UP000237000"/>
    </source>
</evidence>
<dbReference type="InParanoid" id="A0A2P5EZH6"/>
<keyword evidence="2" id="KW-1185">Reference proteome</keyword>